<dbReference type="Proteomes" id="UP000257587">
    <property type="component" value="Unassembled WGS sequence"/>
</dbReference>
<reference evidence="1 2" key="1">
    <citation type="submission" date="2018-08" db="EMBL/GenBank/DDBJ databases">
        <authorList>
            <consortium name="Pathogen Informatics"/>
        </authorList>
    </citation>
    <scope>NUCLEOTIDE SEQUENCE [LARGE SCALE GENOMIC DNA]</scope>
    <source>
        <strain evidence="1 2">EuSCAPE_AT002</strain>
    </source>
</reference>
<evidence type="ECO:0000313" key="1">
    <source>
        <dbReference type="EMBL" id="SXG18328.1"/>
    </source>
</evidence>
<name>A0A8B4UBF4_KLEPN</name>
<protein>
    <submittedName>
        <fullName evidence="1">Uncharacterized protein</fullName>
    </submittedName>
</protein>
<organism evidence="1 2">
    <name type="scientific">Klebsiella pneumoniae</name>
    <dbReference type="NCBI Taxonomy" id="573"/>
    <lineage>
        <taxon>Bacteria</taxon>
        <taxon>Pseudomonadati</taxon>
        <taxon>Pseudomonadota</taxon>
        <taxon>Gammaproteobacteria</taxon>
        <taxon>Enterobacterales</taxon>
        <taxon>Enterobacteriaceae</taxon>
        <taxon>Klebsiella/Raoultella group</taxon>
        <taxon>Klebsiella</taxon>
        <taxon>Klebsiella pneumoniae complex</taxon>
    </lineage>
</organism>
<accession>A0A8B4UBF4</accession>
<proteinExistence type="predicted"/>
<gene>
    <name evidence="1" type="ORF">SAMEA3499874_04226</name>
</gene>
<sequence>MYFFGIVSEDINTLIEVTTPSPNVCALGKKREPTKAPIILCRFYRFIAVTALLNKSNFC</sequence>
<comment type="caution">
    <text evidence="1">The sequence shown here is derived from an EMBL/GenBank/DDBJ whole genome shotgun (WGS) entry which is preliminary data.</text>
</comment>
<dbReference type="EMBL" id="UKAW01000015">
    <property type="protein sequence ID" value="SXG18328.1"/>
    <property type="molecule type" value="Genomic_DNA"/>
</dbReference>
<evidence type="ECO:0000313" key="2">
    <source>
        <dbReference type="Proteomes" id="UP000257587"/>
    </source>
</evidence>
<dbReference type="AlphaFoldDB" id="A0A8B4UBF4"/>